<gene>
    <name evidence="2" type="ORF">FGU71_01515</name>
</gene>
<dbReference type="InterPro" id="IPR006175">
    <property type="entry name" value="YjgF/YER057c/UK114"/>
</dbReference>
<dbReference type="InterPro" id="IPR035959">
    <property type="entry name" value="RutC-like_sf"/>
</dbReference>
<dbReference type="PANTHER" id="PTHR11803">
    <property type="entry name" value="2-IMINOBUTANOATE/2-IMINOPROPANOATE DEAMINASE RIDA"/>
    <property type="match status" value="1"/>
</dbReference>
<dbReference type="Pfam" id="PF01042">
    <property type="entry name" value="Ribonuc_L-PSP"/>
    <property type="match status" value="1"/>
</dbReference>
<accession>A0A547P950</accession>
<comment type="similarity">
    <text evidence="1">Belongs to the RutC family.</text>
</comment>
<dbReference type="EMBL" id="VHJK01000001">
    <property type="protein sequence ID" value="TRD10672.1"/>
    <property type="molecule type" value="Genomic_DNA"/>
</dbReference>
<reference evidence="2 3" key="1">
    <citation type="submission" date="2019-06" db="EMBL/GenBank/DDBJ databases">
        <title>Erythrobacter insulae sp. nov., isolated from a tidal flat.</title>
        <authorList>
            <person name="Yoon J.-H."/>
        </authorList>
    </citation>
    <scope>NUCLEOTIDE SEQUENCE [LARGE SCALE GENOMIC DNA]</scope>
    <source>
        <strain evidence="2 3">JBTF-M21</strain>
    </source>
</reference>
<dbReference type="CDD" id="cd00448">
    <property type="entry name" value="YjgF_YER057c_UK114_family"/>
    <property type="match status" value="1"/>
</dbReference>
<protein>
    <submittedName>
        <fullName evidence="2">RidA family protein</fullName>
    </submittedName>
</protein>
<dbReference type="GO" id="GO:0005829">
    <property type="term" value="C:cytosol"/>
    <property type="evidence" value="ECO:0007669"/>
    <property type="project" value="TreeGrafter"/>
</dbReference>
<comment type="caution">
    <text evidence="2">The sequence shown here is derived from an EMBL/GenBank/DDBJ whole genome shotgun (WGS) entry which is preliminary data.</text>
</comment>
<evidence type="ECO:0000313" key="2">
    <source>
        <dbReference type="EMBL" id="TRD10672.1"/>
    </source>
</evidence>
<proteinExistence type="inferred from homology"/>
<dbReference type="AlphaFoldDB" id="A0A547P950"/>
<name>A0A547P950_9SPHN</name>
<organism evidence="2 3">
    <name type="scientific">Erythrobacter insulae</name>
    <dbReference type="NCBI Taxonomy" id="2584124"/>
    <lineage>
        <taxon>Bacteria</taxon>
        <taxon>Pseudomonadati</taxon>
        <taxon>Pseudomonadota</taxon>
        <taxon>Alphaproteobacteria</taxon>
        <taxon>Sphingomonadales</taxon>
        <taxon>Erythrobacteraceae</taxon>
        <taxon>Erythrobacter/Porphyrobacter group</taxon>
        <taxon>Erythrobacter</taxon>
    </lineage>
</organism>
<dbReference type="RefSeq" id="WP_142786934.1">
    <property type="nucleotide sequence ID" value="NZ_VHJK01000001.1"/>
</dbReference>
<dbReference type="Proteomes" id="UP000316343">
    <property type="component" value="Unassembled WGS sequence"/>
</dbReference>
<dbReference type="GO" id="GO:0019239">
    <property type="term" value="F:deaminase activity"/>
    <property type="evidence" value="ECO:0007669"/>
    <property type="project" value="TreeGrafter"/>
</dbReference>
<dbReference type="SUPFAM" id="SSF55298">
    <property type="entry name" value="YjgF-like"/>
    <property type="match status" value="1"/>
</dbReference>
<keyword evidence="3" id="KW-1185">Reference proteome</keyword>
<sequence>MSDKVGMVSIEPDPLAPYFIAPARRVGDLLFLSGQAAIDEDGSIVGAKGEPGDFDAQLEQTFANIRRVLEAAGSSMANIAKVTIYLTDMAEFPKIIEARKAHFTPPYPADTTVQVTGLALPELLVEIDVIAAV</sequence>
<dbReference type="PANTHER" id="PTHR11803:SF58">
    <property type="entry name" value="PROTEIN HMF1-RELATED"/>
    <property type="match status" value="1"/>
</dbReference>
<dbReference type="Gene3D" id="3.30.1330.40">
    <property type="entry name" value="RutC-like"/>
    <property type="match status" value="1"/>
</dbReference>
<evidence type="ECO:0000256" key="1">
    <source>
        <dbReference type="ARBA" id="ARBA00010552"/>
    </source>
</evidence>
<dbReference type="OrthoDB" id="9808943at2"/>
<evidence type="ECO:0000313" key="3">
    <source>
        <dbReference type="Proteomes" id="UP000316343"/>
    </source>
</evidence>